<name>A0ABP8NNM3_9BACT</name>
<dbReference type="RefSeq" id="WP_345327717.1">
    <property type="nucleotide sequence ID" value="NZ_BAABGA010000109.1"/>
</dbReference>
<organism evidence="2 3">
    <name type="scientific">Novipirellula rosea</name>
    <dbReference type="NCBI Taxonomy" id="1031540"/>
    <lineage>
        <taxon>Bacteria</taxon>
        <taxon>Pseudomonadati</taxon>
        <taxon>Planctomycetota</taxon>
        <taxon>Planctomycetia</taxon>
        <taxon>Pirellulales</taxon>
        <taxon>Pirellulaceae</taxon>
        <taxon>Novipirellula</taxon>
    </lineage>
</organism>
<evidence type="ECO:0000313" key="3">
    <source>
        <dbReference type="Proteomes" id="UP001500840"/>
    </source>
</evidence>
<evidence type="ECO:0000313" key="2">
    <source>
        <dbReference type="EMBL" id="GAA4470265.1"/>
    </source>
</evidence>
<evidence type="ECO:0000256" key="1">
    <source>
        <dbReference type="SAM" id="MobiDB-lite"/>
    </source>
</evidence>
<dbReference type="Proteomes" id="UP001500840">
    <property type="component" value="Unassembled WGS sequence"/>
</dbReference>
<dbReference type="EMBL" id="BAABGA010000109">
    <property type="protein sequence ID" value="GAA4470265.1"/>
    <property type="molecule type" value="Genomic_DNA"/>
</dbReference>
<comment type="caution">
    <text evidence="2">The sequence shown here is derived from an EMBL/GenBank/DDBJ whole genome shotgun (WGS) entry which is preliminary data.</text>
</comment>
<feature type="compositionally biased region" description="Basic and acidic residues" evidence="1">
    <location>
        <begin position="11"/>
        <end position="32"/>
    </location>
</feature>
<reference evidence="3" key="1">
    <citation type="journal article" date="2019" name="Int. J. Syst. Evol. Microbiol.">
        <title>The Global Catalogue of Microorganisms (GCM) 10K type strain sequencing project: providing services to taxonomists for standard genome sequencing and annotation.</title>
        <authorList>
            <consortium name="The Broad Institute Genomics Platform"/>
            <consortium name="The Broad Institute Genome Sequencing Center for Infectious Disease"/>
            <person name="Wu L."/>
            <person name="Ma J."/>
        </authorList>
    </citation>
    <scope>NUCLEOTIDE SEQUENCE [LARGE SCALE GENOMIC DNA]</scope>
    <source>
        <strain evidence="3">JCM 17759</strain>
    </source>
</reference>
<protein>
    <submittedName>
        <fullName evidence="2">DUF1844 domain-containing protein</fullName>
    </submittedName>
</protein>
<feature type="compositionally biased region" description="Acidic residues" evidence="1">
    <location>
        <begin position="1"/>
        <end position="10"/>
    </location>
</feature>
<accession>A0ABP8NNM3</accession>
<gene>
    <name evidence="2" type="ORF">GCM10023156_63380</name>
</gene>
<sequence length="168" mass="17981">MSDPNDENQSEEPKIIVDSDWKEQVAKEKEAASAKAAAESDSDNSEPSKQNTDDKPVTAEKTAPPADAPAINEAEQGGENAAMQAPPPASFEVLISMLFTQAMATLGQIPDPASGEAKVNKPFAKHYIDTIDMLGEKTKGNLSDDESKMLSEALHALRMMYVNTKASS</sequence>
<keyword evidence="3" id="KW-1185">Reference proteome</keyword>
<dbReference type="InterPro" id="IPR014995">
    <property type="entry name" value="DUF1844"/>
</dbReference>
<dbReference type="Pfam" id="PF08899">
    <property type="entry name" value="DUF1844"/>
    <property type="match status" value="1"/>
</dbReference>
<feature type="region of interest" description="Disordered" evidence="1">
    <location>
        <begin position="1"/>
        <end position="85"/>
    </location>
</feature>
<proteinExistence type="predicted"/>